<keyword evidence="1" id="KW-0238">DNA-binding</keyword>
<evidence type="ECO:0000256" key="1">
    <source>
        <dbReference type="ARBA" id="ARBA00023125"/>
    </source>
</evidence>
<proteinExistence type="predicted"/>
<dbReference type="PROSITE" id="PS51253">
    <property type="entry name" value="HTH_CENPB"/>
    <property type="match status" value="1"/>
</dbReference>
<reference evidence="3" key="1">
    <citation type="journal article" date="2021" name="Mol. Ecol. Resour.">
        <title>Apolygus lucorum genome provides insights into omnivorousness and mesophyll feeding.</title>
        <authorList>
            <person name="Liu Y."/>
            <person name="Liu H."/>
            <person name="Wang H."/>
            <person name="Huang T."/>
            <person name="Liu B."/>
            <person name="Yang B."/>
            <person name="Yin L."/>
            <person name="Li B."/>
            <person name="Zhang Y."/>
            <person name="Zhang S."/>
            <person name="Jiang F."/>
            <person name="Zhang X."/>
            <person name="Ren Y."/>
            <person name="Wang B."/>
            <person name="Wang S."/>
            <person name="Lu Y."/>
            <person name="Wu K."/>
            <person name="Fan W."/>
            <person name="Wang G."/>
        </authorList>
    </citation>
    <scope>NUCLEOTIDE SEQUENCE</scope>
    <source>
        <strain evidence="3">12Hb</strain>
    </source>
</reference>
<evidence type="ECO:0000259" key="2">
    <source>
        <dbReference type="PROSITE" id="PS51253"/>
    </source>
</evidence>
<evidence type="ECO:0000313" key="3">
    <source>
        <dbReference type="EMBL" id="KAF6198503.1"/>
    </source>
</evidence>
<accession>A0A8S9WPD3</accession>
<organism evidence="3 4">
    <name type="scientific">Apolygus lucorum</name>
    <name type="common">Small green plant bug</name>
    <name type="synonym">Lygocoris lucorum</name>
    <dbReference type="NCBI Taxonomy" id="248454"/>
    <lineage>
        <taxon>Eukaryota</taxon>
        <taxon>Metazoa</taxon>
        <taxon>Ecdysozoa</taxon>
        <taxon>Arthropoda</taxon>
        <taxon>Hexapoda</taxon>
        <taxon>Insecta</taxon>
        <taxon>Pterygota</taxon>
        <taxon>Neoptera</taxon>
        <taxon>Paraneoptera</taxon>
        <taxon>Hemiptera</taxon>
        <taxon>Heteroptera</taxon>
        <taxon>Panheteroptera</taxon>
        <taxon>Cimicomorpha</taxon>
        <taxon>Miridae</taxon>
        <taxon>Mirini</taxon>
        <taxon>Apolygus</taxon>
    </lineage>
</organism>
<evidence type="ECO:0000313" key="4">
    <source>
        <dbReference type="Proteomes" id="UP000466442"/>
    </source>
</evidence>
<sequence length="294" mass="34218">MARKMGPPTILTQQEEDQIEEWIVKKAMLGFPLHPEDVKDSIQGLLTESPRENPFTNNRPGIKWFNLFLKRHPEIKKRNTEVISKCRAEVTNENLEEWFNELNNFLVEHDCEDIFEDSTRGRRVLNLDETGCLTCPKTGKVLGPKQLPDFYEVTTGSEKLSITVLCTYSADGSALPPMVVYPHKKFAAIDFDKCLSERKRKMTEEERPPGALDMISISDYATTLRVLEAYLPMETSVNFHEWERENEIDQQSKGNLYPFWKWCREKPRLQPTMKIPARRSCPTQMMKTMSKQRI</sequence>
<feature type="domain" description="HTH CENPB-type" evidence="2">
    <location>
        <begin position="3"/>
        <end position="78"/>
    </location>
</feature>
<name>A0A8S9WPD3_APOLU</name>
<dbReference type="OrthoDB" id="6614027at2759"/>
<dbReference type="GO" id="GO:0003677">
    <property type="term" value="F:DNA binding"/>
    <property type="evidence" value="ECO:0007669"/>
    <property type="project" value="UniProtKB-KW"/>
</dbReference>
<dbReference type="AlphaFoldDB" id="A0A8S9WPD3"/>
<dbReference type="Proteomes" id="UP000466442">
    <property type="component" value="Linkage Group LG16"/>
</dbReference>
<dbReference type="EMBL" id="WIXP02000016">
    <property type="protein sequence ID" value="KAF6198503.1"/>
    <property type="molecule type" value="Genomic_DNA"/>
</dbReference>
<comment type="caution">
    <text evidence="3">The sequence shown here is derived from an EMBL/GenBank/DDBJ whole genome shotgun (WGS) entry which is preliminary data.</text>
</comment>
<gene>
    <name evidence="3" type="ORF">GE061_008251</name>
</gene>
<dbReference type="Pfam" id="PF03221">
    <property type="entry name" value="HTH_Tnp_Tc5"/>
    <property type="match status" value="1"/>
</dbReference>
<protein>
    <recommendedName>
        <fullName evidence="2">HTH CENPB-type domain-containing protein</fullName>
    </recommendedName>
</protein>
<keyword evidence="4" id="KW-1185">Reference proteome</keyword>
<dbReference type="InterPro" id="IPR006600">
    <property type="entry name" value="HTH_CenpB_DNA-bd_dom"/>
</dbReference>